<accession>A0ABY6N586</accession>
<proteinExistence type="predicted"/>
<name>A0ABY6N586_9ALTE</name>
<keyword evidence="2" id="KW-1185">Reference proteome</keyword>
<organism evidence="1 2">
    <name type="scientific">Alkalimarinus alittae</name>
    <dbReference type="NCBI Taxonomy" id="2961619"/>
    <lineage>
        <taxon>Bacteria</taxon>
        <taxon>Pseudomonadati</taxon>
        <taxon>Pseudomonadota</taxon>
        <taxon>Gammaproteobacteria</taxon>
        <taxon>Alteromonadales</taxon>
        <taxon>Alteromonadaceae</taxon>
        <taxon>Alkalimarinus</taxon>
    </lineage>
</organism>
<protein>
    <submittedName>
        <fullName evidence="1">Uncharacterized protein</fullName>
    </submittedName>
</protein>
<dbReference type="RefSeq" id="WP_265048755.1">
    <property type="nucleotide sequence ID" value="NZ_CP100390.1"/>
</dbReference>
<evidence type="ECO:0000313" key="2">
    <source>
        <dbReference type="Proteomes" id="UP001163739"/>
    </source>
</evidence>
<reference evidence="1" key="1">
    <citation type="submission" date="2022-06" db="EMBL/GenBank/DDBJ databases">
        <title>Alkalimarinus sp. nov., isolated from gut of a Alitta virens.</title>
        <authorList>
            <person name="Yang A.I."/>
            <person name="Shin N.-R."/>
        </authorList>
    </citation>
    <scope>NUCLEOTIDE SEQUENCE</scope>
    <source>
        <strain evidence="1">A2M4</strain>
    </source>
</reference>
<dbReference type="EMBL" id="CP100390">
    <property type="protein sequence ID" value="UZE97278.1"/>
    <property type="molecule type" value="Genomic_DNA"/>
</dbReference>
<gene>
    <name evidence="1" type="ORF">NKI27_05875</name>
</gene>
<sequence length="150" mass="17947">MTVMYHPSKDNPQRIRVLDKELGIQEYFSFSILGKKKATRLAEERQAEIDRRKHIRRLQHDLAINKLFKEDGSIKGLSKRRRSRSKKEIELLSLQVVVDKGVQKHKEISLNCRSFDEAWEMLRSALLEIHKTEATYEINELFRNARRHYW</sequence>
<evidence type="ECO:0000313" key="1">
    <source>
        <dbReference type="EMBL" id="UZE97278.1"/>
    </source>
</evidence>
<dbReference type="Proteomes" id="UP001163739">
    <property type="component" value="Chromosome"/>
</dbReference>